<dbReference type="PANTHER" id="PTHR30292">
    <property type="entry name" value="UNCHARACTERIZED PROTEIN YBGL-RELATED"/>
    <property type="match status" value="1"/>
</dbReference>
<keyword evidence="1" id="KW-0547">Nucleotide-binding</keyword>
<accession>A0ABX0FA95</accession>
<dbReference type="InterPro" id="IPR005501">
    <property type="entry name" value="LamB/YcsF/PxpA-like"/>
</dbReference>
<dbReference type="Proteomes" id="UP000800303">
    <property type="component" value="Unassembled WGS sequence"/>
</dbReference>
<dbReference type="EMBL" id="JAAFGS010000007">
    <property type="protein sequence ID" value="NGZ77218.1"/>
    <property type="molecule type" value="Genomic_DNA"/>
</dbReference>
<keyword evidence="1" id="KW-0378">Hydrolase</keyword>
<comment type="subunit">
    <text evidence="1">Forms a complex composed of PxpA, PxpB and PxpC.</text>
</comment>
<dbReference type="Gene3D" id="3.20.20.370">
    <property type="entry name" value="Glycoside hydrolase/deacetylase"/>
    <property type="match status" value="1"/>
</dbReference>
<dbReference type="NCBIfam" id="NF003814">
    <property type="entry name" value="PRK05406.1-3"/>
    <property type="match status" value="1"/>
</dbReference>
<organism evidence="2 3">
    <name type="scientific">Saccharibacillus alkalitolerans</name>
    <dbReference type="NCBI Taxonomy" id="2705290"/>
    <lineage>
        <taxon>Bacteria</taxon>
        <taxon>Bacillati</taxon>
        <taxon>Bacillota</taxon>
        <taxon>Bacilli</taxon>
        <taxon>Bacillales</taxon>
        <taxon>Paenibacillaceae</taxon>
        <taxon>Saccharibacillus</taxon>
    </lineage>
</organism>
<dbReference type="Pfam" id="PF03746">
    <property type="entry name" value="LamB_YcsF"/>
    <property type="match status" value="1"/>
</dbReference>
<gene>
    <name evidence="1" type="primary">pxpA</name>
    <name evidence="2" type="ORF">GYN08_18155</name>
</gene>
<evidence type="ECO:0000256" key="1">
    <source>
        <dbReference type="HAMAP-Rule" id="MF_00691"/>
    </source>
</evidence>
<keyword evidence="1" id="KW-0067">ATP-binding</keyword>
<protein>
    <recommendedName>
        <fullName evidence="1">5-oxoprolinase subunit A</fullName>
        <shortName evidence="1">5-OPase subunit A</shortName>
        <ecNumber evidence="1">3.5.2.9</ecNumber>
    </recommendedName>
    <alternativeName>
        <fullName evidence="1">5-oxoprolinase (ATP-hydrolyzing) subunit A</fullName>
    </alternativeName>
</protein>
<name>A0ABX0FA95_9BACL</name>
<dbReference type="EC" id="3.5.2.9" evidence="1"/>
<dbReference type="HAMAP" id="MF_00691">
    <property type="entry name" value="PxpA"/>
    <property type="match status" value="1"/>
</dbReference>
<keyword evidence="3" id="KW-1185">Reference proteome</keyword>
<reference evidence="2 3" key="1">
    <citation type="submission" date="2020-01" db="EMBL/GenBank/DDBJ databases">
        <title>Polyphasic characterisation and genomic insights into a novel alkali tolerant bacterium VR-M41.</title>
        <authorList>
            <person name="Vemuluri V.R."/>
        </authorList>
    </citation>
    <scope>NUCLEOTIDE SEQUENCE [LARGE SCALE GENOMIC DNA]</scope>
    <source>
        <strain evidence="2 3">VR-M41</strain>
    </source>
</reference>
<comment type="function">
    <text evidence="1">Catalyzes the cleavage of 5-oxoproline to form L-glutamate coupled to the hydrolysis of ATP to ADP and inorganic phosphate.</text>
</comment>
<dbReference type="NCBIfam" id="NF003816">
    <property type="entry name" value="PRK05406.1-5"/>
    <property type="match status" value="1"/>
</dbReference>
<sequence>MGEGEKEYEEPVGENGKDTARKRNARIDLNCDLGESFGAYTLGRDAEILPHVTSANIACGFHAGDPSVMRRTVRLALEAGVSIGAHPGLPDLVGFGRRNMDVSADEVYAMTLYQIGALEAIARAEGGVLRHVKPHGALYNMAARDAALADAIARAAARVDAGLILFGLSGSELIRAGREAGLRTASEVFADRTYLPDGSLTPRSRPGALIGSDDEAIAQVLRMIAEGRVRSADGADVEIAADTVCIHGDGPHAADFARRIRQACEEAGIRVAAMNARQQQAD</sequence>
<dbReference type="RefSeq" id="WP_166277219.1">
    <property type="nucleotide sequence ID" value="NZ_JAAFGS010000007.1"/>
</dbReference>
<evidence type="ECO:0000313" key="3">
    <source>
        <dbReference type="Proteomes" id="UP000800303"/>
    </source>
</evidence>
<proteinExistence type="inferred from homology"/>
<dbReference type="SUPFAM" id="SSF88713">
    <property type="entry name" value="Glycoside hydrolase/deacetylase"/>
    <property type="match status" value="1"/>
</dbReference>
<comment type="similarity">
    <text evidence="1">Belongs to the LamB/PxpA family.</text>
</comment>
<dbReference type="PANTHER" id="PTHR30292:SF0">
    <property type="entry name" value="5-OXOPROLINASE SUBUNIT A"/>
    <property type="match status" value="1"/>
</dbReference>
<comment type="catalytic activity">
    <reaction evidence="1">
        <text>5-oxo-L-proline + ATP + 2 H2O = L-glutamate + ADP + phosphate + H(+)</text>
        <dbReference type="Rhea" id="RHEA:10348"/>
        <dbReference type="ChEBI" id="CHEBI:15377"/>
        <dbReference type="ChEBI" id="CHEBI:15378"/>
        <dbReference type="ChEBI" id="CHEBI:29985"/>
        <dbReference type="ChEBI" id="CHEBI:30616"/>
        <dbReference type="ChEBI" id="CHEBI:43474"/>
        <dbReference type="ChEBI" id="CHEBI:58402"/>
        <dbReference type="ChEBI" id="CHEBI:456216"/>
        <dbReference type="EC" id="3.5.2.9"/>
    </reaction>
</comment>
<dbReference type="CDD" id="cd10787">
    <property type="entry name" value="LamB_YcsF_like"/>
    <property type="match status" value="1"/>
</dbReference>
<comment type="caution">
    <text evidence="2">The sequence shown here is derived from an EMBL/GenBank/DDBJ whole genome shotgun (WGS) entry which is preliminary data.</text>
</comment>
<evidence type="ECO:0000313" key="2">
    <source>
        <dbReference type="EMBL" id="NGZ77218.1"/>
    </source>
</evidence>
<dbReference type="InterPro" id="IPR011330">
    <property type="entry name" value="Glyco_hydro/deAcase_b/a-brl"/>
</dbReference>